<sequence>MKDITPRRVKVSGWRNRLAASRRFQRWAARFPLTRRITRNEGEQLFDLVSGFVYSQVLQALVQLDALKDIAAKPVTPDDLAKKHEIDPARMRVLLHAGVSVGLLKLKKPDRYALTQRGASLLGVPGLEALIRHHSVFYRDLQDPVALLRGDVETELSEFWPYVFEGPSALPEDVAHTYSNLMADSQGLIAEDTLRFVSLKNVKRLMDVGGGSGAFLAVAGKAYPNLQMALFDLPAVTSQAKDVLKAAKVWDRTEVIAGSFRKNDLPEGADAISLVRVLYDHEDGTVKKLLADVYAALPPGGRIIISEPMSGGQAPLRATDAYFAFYCMAMQTGQVRSSDKIAKFCENVGFIGIEKPKPFRPYVTSVVSAVKPI</sequence>
<evidence type="ECO:0000256" key="2">
    <source>
        <dbReference type="ARBA" id="ARBA00022679"/>
    </source>
</evidence>
<comment type="caution">
    <text evidence="6">The sequence shown here is derived from an EMBL/GenBank/DDBJ whole genome shotgun (WGS) entry which is preliminary data.</text>
</comment>
<dbReference type="EMBL" id="JABUFE010000001">
    <property type="protein sequence ID" value="NSX53229.1"/>
    <property type="molecule type" value="Genomic_DNA"/>
</dbReference>
<dbReference type="InterPro" id="IPR016461">
    <property type="entry name" value="COMT-like"/>
</dbReference>
<keyword evidence="2" id="KW-0808">Transferase</keyword>
<evidence type="ECO:0000256" key="1">
    <source>
        <dbReference type="ARBA" id="ARBA00022603"/>
    </source>
</evidence>
<dbReference type="GO" id="GO:0008168">
    <property type="term" value="F:methyltransferase activity"/>
    <property type="evidence" value="ECO:0007669"/>
    <property type="project" value="UniProtKB-KW"/>
</dbReference>
<keyword evidence="1 6" id="KW-0489">Methyltransferase</keyword>
<dbReference type="Pfam" id="PF08100">
    <property type="entry name" value="Dimerisation"/>
    <property type="match status" value="1"/>
</dbReference>
<dbReference type="Gene3D" id="3.40.50.150">
    <property type="entry name" value="Vaccinia Virus protein VP39"/>
    <property type="match status" value="1"/>
</dbReference>
<evidence type="ECO:0000313" key="7">
    <source>
        <dbReference type="Proteomes" id="UP000777935"/>
    </source>
</evidence>
<dbReference type="Gene3D" id="1.10.287.1350">
    <property type="match status" value="1"/>
</dbReference>
<evidence type="ECO:0000256" key="3">
    <source>
        <dbReference type="ARBA" id="ARBA00022691"/>
    </source>
</evidence>
<dbReference type="InterPro" id="IPR012967">
    <property type="entry name" value="COMT_dimerisation"/>
</dbReference>
<evidence type="ECO:0000259" key="4">
    <source>
        <dbReference type="Pfam" id="PF00891"/>
    </source>
</evidence>
<dbReference type="InterPro" id="IPR001077">
    <property type="entry name" value="COMT_C"/>
</dbReference>
<feature type="domain" description="O-methyltransferase dimerisation" evidence="5">
    <location>
        <begin position="47"/>
        <end position="122"/>
    </location>
</feature>
<accession>A0ABX2IS92</accession>
<evidence type="ECO:0000259" key="5">
    <source>
        <dbReference type="Pfam" id="PF08100"/>
    </source>
</evidence>
<dbReference type="InterPro" id="IPR036388">
    <property type="entry name" value="WH-like_DNA-bd_sf"/>
</dbReference>
<gene>
    <name evidence="6" type="ORF">HRQ87_00260</name>
</gene>
<dbReference type="SUPFAM" id="SSF46785">
    <property type="entry name" value="Winged helix' DNA-binding domain"/>
    <property type="match status" value="1"/>
</dbReference>
<protein>
    <submittedName>
        <fullName evidence="6">Methyltransferase domain-containing protein</fullName>
    </submittedName>
</protein>
<feature type="domain" description="O-methyltransferase C-terminal" evidence="4">
    <location>
        <begin position="138"/>
        <end position="350"/>
    </location>
</feature>
<name>A0ABX2IS92_9RHOB</name>
<dbReference type="InterPro" id="IPR029063">
    <property type="entry name" value="SAM-dependent_MTases_sf"/>
</dbReference>
<dbReference type="SUPFAM" id="SSF53335">
    <property type="entry name" value="S-adenosyl-L-methionine-dependent methyltransferases"/>
    <property type="match status" value="1"/>
</dbReference>
<dbReference type="PIRSF" id="PIRSF005739">
    <property type="entry name" value="O-mtase"/>
    <property type="match status" value="1"/>
</dbReference>
<dbReference type="Pfam" id="PF00891">
    <property type="entry name" value="Methyltransf_2"/>
    <property type="match status" value="1"/>
</dbReference>
<evidence type="ECO:0000313" key="6">
    <source>
        <dbReference type="EMBL" id="NSX53229.1"/>
    </source>
</evidence>
<dbReference type="PANTHER" id="PTHR43712:SF2">
    <property type="entry name" value="O-METHYLTRANSFERASE CICE"/>
    <property type="match status" value="1"/>
</dbReference>
<dbReference type="RefSeq" id="WP_174134357.1">
    <property type="nucleotide sequence ID" value="NZ_JABUFE010000001.1"/>
</dbReference>
<dbReference type="Proteomes" id="UP000777935">
    <property type="component" value="Unassembled WGS sequence"/>
</dbReference>
<reference evidence="6 7" key="1">
    <citation type="submission" date="2020-06" db="EMBL/GenBank/DDBJ databases">
        <title>Sulfitobacter algicola sp. nov., isolated from green algae.</title>
        <authorList>
            <person name="Wang C."/>
        </authorList>
    </citation>
    <scope>NUCLEOTIDE SEQUENCE [LARGE SCALE GENOMIC DNA]</scope>
    <source>
        <strain evidence="6 7">1151</strain>
    </source>
</reference>
<dbReference type="InterPro" id="IPR036390">
    <property type="entry name" value="WH_DNA-bd_sf"/>
</dbReference>
<keyword evidence="3" id="KW-0949">S-adenosyl-L-methionine</keyword>
<dbReference type="CDD" id="cd02440">
    <property type="entry name" value="AdoMet_MTases"/>
    <property type="match status" value="1"/>
</dbReference>
<dbReference type="PANTHER" id="PTHR43712">
    <property type="entry name" value="PUTATIVE (AFU_ORTHOLOGUE AFUA_4G14580)-RELATED"/>
    <property type="match status" value="1"/>
</dbReference>
<dbReference type="GO" id="GO:0032259">
    <property type="term" value="P:methylation"/>
    <property type="evidence" value="ECO:0007669"/>
    <property type="project" value="UniProtKB-KW"/>
</dbReference>
<dbReference type="Gene3D" id="1.10.10.10">
    <property type="entry name" value="Winged helix-like DNA-binding domain superfamily/Winged helix DNA-binding domain"/>
    <property type="match status" value="1"/>
</dbReference>
<keyword evidence="7" id="KW-1185">Reference proteome</keyword>
<organism evidence="6 7">
    <name type="scientific">Parasulfitobacter algicola</name>
    <dbReference type="NCBI Taxonomy" id="2614809"/>
    <lineage>
        <taxon>Bacteria</taxon>
        <taxon>Pseudomonadati</taxon>
        <taxon>Pseudomonadota</taxon>
        <taxon>Alphaproteobacteria</taxon>
        <taxon>Rhodobacterales</taxon>
        <taxon>Roseobacteraceae</taxon>
        <taxon>Parasulfitobacter</taxon>
    </lineage>
</organism>
<dbReference type="PROSITE" id="PS51683">
    <property type="entry name" value="SAM_OMT_II"/>
    <property type="match status" value="1"/>
</dbReference>
<proteinExistence type="predicted"/>